<sequence length="207" mass="22285">MLKSEVTNRINQSKIVAVIRGENAEEALAIANASSAGGIDIIELTYTTPSVDDVFKEMASSDAIVGAGTVLDEQTARNAIIHGAKFIVSPHFDSKIAKLCNRYSVLYMPGCMTIKEIVQALEYGCSIIKLFPANAFEPNFIKSIKGPLPNVEVMPTGGINRDNINDWIDAGAFSVGIGSDLTKAYRKNNAAGVTDLAKEYVKAVKER</sequence>
<dbReference type="EMBL" id="JARZFX010000006">
    <property type="protein sequence ID" value="MEC5424535.1"/>
    <property type="molecule type" value="Genomic_DNA"/>
</dbReference>
<dbReference type="PANTHER" id="PTHR30246:SF1">
    <property type="entry name" value="2-DEHYDRO-3-DEOXY-6-PHOSPHOGALACTONATE ALDOLASE-RELATED"/>
    <property type="match status" value="1"/>
</dbReference>
<comment type="pathway">
    <text evidence="1">Carbohydrate acid metabolism.</text>
</comment>
<evidence type="ECO:0000256" key="3">
    <source>
        <dbReference type="ARBA" id="ARBA00011233"/>
    </source>
</evidence>
<comment type="caution">
    <text evidence="6">The sequence shown here is derived from an EMBL/GenBank/DDBJ whole genome shotgun (WGS) entry which is preliminary data.</text>
</comment>
<name>A0ABU6KH85_9BACI</name>
<evidence type="ECO:0000256" key="2">
    <source>
        <dbReference type="ARBA" id="ARBA00006906"/>
    </source>
</evidence>
<dbReference type="GO" id="GO:0008675">
    <property type="term" value="F:2-dehydro-3-deoxy-phosphogluconate aldolase activity"/>
    <property type="evidence" value="ECO:0007669"/>
    <property type="project" value="UniProtKB-EC"/>
</dbReference>
<keyword evidence="5" id="KW-0119">Carbohydrate metabolism</keyword>
<comment type="similarity">
    <text evidence="2">Belongs to the KHG/KDPG aldolase family.</text>
</comment>
<dbReference type="NCBIfam" id="NF005119">
    <property type="entry name" value="PRK06552.1"/>
    <property type="match status" value="1"/>
</dbReference>
<reference evidence="6 7" key="1">
    <citation type="journal article" date="2024" name="Int. J. Syst. Evol. Microbiol.">
        <title>Virgibacillus tibetensis sp. nov., isolated from salt lake on the Tibetan Plateau of China.</title>
        <authorList>
            <person name="Phurbu D."/>
            <person name="Liu Z.-X."/>
            <person name="Wang R."/>
            <person name="Zheng Y.-Y."/>
            <person name="Liu H.-C."/>
            <person name="Zhou Y.-G."/>
            <person name="Yu Y.-J."/>
            <person name="Li A.-H."/>
        </authorList>
    </citation>
    <scope>NUCLEOTIDE SEQUENCE [LARGE SCALE GENOMIC DNA]</scope>
    <source>
        <strain evidence="6 7">C22-A2</strain>
    </source>
</reference>
<dbReference type="Gene3D" id="3.20.20.70">
    <property type="entry name" value="Aldolase class I"/>
    <property type="match status" value="1"/>
</dbReference>
<organism evidence="6 7">
    <name type="scientific">Virgibacillus tibetensis</name>
    <dbReference type="NCBI Taxonomy" id="3042313"/>
    <lineage>
        <taxon>Bacteria</taxon>
        <taxon>Bacillati</taxon>
        <taxon>Bacillota</taxon>
        <taxon>Bacilli</taxon>
        <taxon>Bacillales</taxon>
        <taxon>Bacillaceae</taxon>
        <taxon>Virgibacillus</taxon>
    </lineage>
</organism>
<evidence type="ECO:0000256" key="4">
    <source>
        <dbReference type="ARBA" id="ARBA00023239"/>
    </source>
</evidence>
<dbReference type="NCBIfam" id="TIGR01182">
    <property type="entry name" value="eda"/>
    <property type="match status" value="1"/>
</dbReference>
<dbReference type="Proteomes" id="UP001335737">
    <property type="component" value="Unassembled WGS sequence"/>
</dbReference>
<evidence type="ECO:0000256" key="5">
    <source>
        <dbReference type="ARBA" id="ARBA00023277"/>
    </source>
</evidence>
<dbReference type="CDD" id="cd00452">
    <property type="entry name" value="KDPG_aldolase"/>
    <property type="match status" value="1"/>
</dbReference>
<dbReference type="EC" id="4.1.3.16" evidence="6"/>
<proteinExistence type="inferred from homology"/>
<evidence type="ECO:0000256" key="1">
    <source>
        <dbReference type="ARBA" id="ARBA00004761"/>
    </source>
</evidence>
<accession>A0ABU6KH85</accession>
<protein>
    <submittedName>
        <fullName evidence="6">Bifunctional 2-keto-4-hydroxyglutarate aldolase/2-keto-3-deoxy-6-phosphogluconate aldolase</fullName>
        <ecNumber evidence="6">4.1.2.14</ecNumber>
        <ecNumber evidence="6">4.1.3.16</ecNumber>
    </submittedName>
</protein>
<dbReference type="InterPro" id="IPR000887">
    <property type="entry name" value="Aldlse_KDPG_KHG"/>
</dbReference>
<dbReference type="PANTHER" id="PTHR30246">
    <property type="entry name" value="2-KETO-3-DEOXY-6-PHOSPHOGLUCONATE ALDOLASE"/>
    <property type="match status" value="1"/>
</dbReference>
<dbReference type="GO" id="GO:0008700">
    <property type="term" value="F:(R,S)-4-hydroxy-2-oxoglutarate aldolase activity"/>
    <property type="evidence" value="ECO:0007669"/>
    <property type="project" value="UniProtKB-EC"/>
</dbReference>
<gene>
    <name evidence="6" type="ORF">QGM71_13625</name>
</gene>
<dbReference type="InterPro" id="IPR013785">
    <property type="entry name" value="Aldolase_TIM"/>
</dbReference>
<dbReference type="RefSeq" id="WP_327608099.1">
    <property type="nucleotide sequence ID" value="NZ_JARZFX010000006.1"/>
</dbReference>
<keyword evidence="4 6" id="KW-0456">Lyase</keyword>
<dbReference type="EC" id="4.1.2.14" evidence="6"/>
<keyword evidence="7" id="KW-1185">Reference proteome</keyword>
<dbReference type="SUPFAM" id="SSF51569">
    <property type="entry name" value="Aldolase"/>
    <property type="match status" value="1"/>
</dbReference>
<evidence type="ECO:0000313" key="7">
    <source>
        <dbReference type="Proteomes" id="UP001335737"/>
    </source>
</evidence>
<dbReference type="Pfam" id="PF01081">
    <property type="entry name" value="Aldolase"/>
    <property type="match status" value="1"/>
</dbReference>
<evidence type="ECO:0000313" key="6">
    <source>
        <dbReference type="EMBL" id="MEC5424535.1"/>
    </source>
</evidence>
<comment type="subunit">
    <text evidence="3">Homotrimer.</text>
</comment>